<dbReference type="OrthoDB" id="8954335at2759"/>
<feature type="domain" description="G" evidence="2">
    <location>
        <begin position="8"/>
        <end position="129"/>
    </location>
</feature>
<gene>
    <name evidence="3" type="ORF">BCR41DRAFT_358013</name>
</gene>
<organism evidence="3 4">
    <name type="scientific">Lobosporangium transversale</name>
    <dbReference type="NCBI Taxonomy" id="64571"/>
    <lineage>
        <taxon>Eukaryota</taxon>
        <taxon>Fungi</taxon>
        <taxon>Fungi incertae sedis</taxon>
        <taxon>Mucoromycota</taxon>
        <taxon>Mortierellomycotina</taxon>
        <taxon>Mortierellomycetes</taxon>
        <taxon>Mortierellales</taxon>
        <taxon>Mortierellaceae</taxon>
        <taxon>Lobosporangium</taxon>
    </lineage>
</organism>
<sequence>MGISYALFITGNPGVGKSYIANNLGASFLSGFALHGGGVTTNIQKEEVTINGEHVLLVDAPGLVEVDLVATRRNAQMISEALRIGHNIPCKLALIVADHNGRIQQADMLLIRKIHEALTPKFDILLIVNQVKRRNIRHYTSDECLNSLVNTINSITGTSVDRERLVVIPEDEGGWPNMEPMKQKLQWMSKNTVRNVQNITVSNEEFASVGEQILFYTFAVVAALTSPIWGIPYLIVKAFK</sequence>
<dbReference type="AlphaFoldDB" id="A0A1Y2GHK3"/>
<reference evidence="3 4" key="1">
    <citation type="submission" date="2016-07" db="EMBL/GenBank/DDBJ databases">
        <title>Pervasive Adenine N6-methylation of Active Genes in Fungi.</title>
        <authorList>
            <consortium name="DOE Joint Genome Institute"/>
            <person name="Mondo S.J."/>
            <person name="Dannebaum R.O."/>
            <person name="Kuo R.C."/>
            <person name="Labutti K."/>
            <person name="Haridas S."/>
            <person name="Kuo A."/>
            <person name="Salamov A."/>
            <person name="Ahrendt S.R."/>
            <person name="Lipzen A."/>
            <person name="Sullivan W."/>
            <person name="Andreopoulos W.B."/>
            <person name="Clum A."/>
            <person name="Lindquist E."/>
            <person name="Daum C."/>
            <person name="Ramamoorthy G.K."/>
            <person name="Gryganskyi A."/>
            <person name="Culley D."/>
            <person name="Magnuson J.K."/>
            <person name="James T.Y."/>
            <person name="O'Malley M.A."/>
            <person name="Stajich J.E."/>
            <person name="Spatafora J.W."/>
            <person name="Visel A."/>
            <person name="Grigoriev I.V."/>
        </authorList>
    </citation>
    <scope>NUCLEOTIDE SEQUENCE [LARGE SCALE GENOMIC DNA]</scope>
    <source>
        <strain evidence="3 4">NRRL 3116</strain>
    </source>
</reference>
<dbReference type="InParanoid" id="A0A1Y2GHK3"/>
<name>A0A1Y2GHK3_9FUNG</name>
<dbReference type="GeneID" id="33566817"/>
<keyword evidence="1" id="KW-0812">Transmembrane</keyword>
<dbReference type="RefSeq" id="XP_021879054.1">
    <property type="nucleotide sequence ID" value="XM_022024973.1"/>
</dbReference>
<dbReference type="Proteomes" id="UP000193648">
    <property type="component" value="Unassembled WGS sequence"/>
</dbReference>
<evidence type="ECO:0000259" key="2">
    <source>
        <dbReference type="Pfam" id="PF01926"/>
    </source>
</evidence>
<dbReference type="EMBL" id="MCFF01000032">
    <property type="protein sequence ID" value="ORZ09964.1"/>
    <property type="molecule type" value="Genomic_DNA"/>
</dbReference>
<accession>A0A1Y2GHK3</accession>
<evidence type="ECO:0000313" key="3">
    <source>
        <dbReference type="EMBL" id="ORZ09964.1"/>
    </source>
</evidence>
<keyword evidence="4" id="KW-1185">Reference proteome</keyword>
<keyword evidence="1" id="KW-1133">Transmembrane helix</keyword>
<proteinExistence type="predicted"/>
<dbReference type="Pfam" id="PF01926">
    <property type="entry name" value="MMR_HSR1"/>
    <property type="match status" value="1"/>
</dbReference>
<dbReference type="Gene3D" id="3.40.50.300">
    <property type="entry name" value="P-loop containing nucleotide triphosphate hydrolases"/>
    <property type="match status" value="1"/>
</dbReference>
<comment type="caution">
    <text evidence="3">The sequence shown here is derived from an EMBL/GenBank/DDBJ whole genome shotgun (WGS) entry which is preliminary data.</text>
</comment>
<dbReference type="SUPFAM" id="SSF52540">
    <property type="entry name" value="P-loop containing nucleoside triphosphate hydrolases"/>
    <property type="match status" value="1"/>
</dbReference>
<keyword evidence="1" id="KW-0472">Membrane</keyword>
<protein>
    <recommendedName>
        <fullName evidence="2">G domain-containing protein</fullName>
    </recommendedName>
</protein>
<dbReference type="GO" id="GO:0005525">
    <property type="term" value="F:GTP binding"/>
    <property type="evidence" value="ECO:0007669"/>
    <property type="project" value="InterPro"/>
</dbReference>
<feature type="transmembrane region" description="Helical" evidence="1">
    <location>
        <begin position="213"/>
        <end position="236"/>
    </location>
</feature>
<evidence type="ECO:0000256" key="1">
    <source>
        <dbReference type="SAM" id="Phobius"/>
    </source>
</evidence>
<dbReference type="InterPro" id="IPR027417">
    <property type="entry name" value="P-loop_NTPase"/>
</dbReference>
<dbReference type="InterPro" id="IPR006073">
    <property type="entry name" value="GTP-bd"/>
</dbReference>
<evidence type="ECO:0000313" key="4">
    <source>
        <dbReference type="Proteomes" id="UP000193648"/>
    </source>
</evidence>